<sequence>MSGEERWADDVLTKELLASWTIAHLKMINGLEHIVLHSLKITLWSRFKENLFSVPGSEMTVLDVNRTA</sequence>
<dbReference type="InParanoid" id="D6RKL5"/>
<keyword evidence="2" id="KW-1185">Reference proteome</keyword>
<dbReference type="HOGENOM" id="CLU_2793890_0_0_1"/>
<dbReference type="GeneID" id="9379842"/>
<dbReference type="RefSeq" id="XP_002911841.1">
    <property type="nucleotide sequence ID" value="XM_002911795.1"/>
</dbReference>
<dbReference type="AlphaFoldDB" id="D6RKL5"/>
<reference evidence="1 2" key="1">
    <citation type="journal article" date="2010" name="Proc. Natl. Acad. Sci. U.S.A.">
        <title>Insights into evolution of multicellular fungi from the assembled chromosomes of the mushroom Coprinopsis cinerea (Coprinus cinereus).</title>
        <authorList>
            <person name="Stajich J.E."/>
            <person name="Wilke S.K."/>
            <person name="Ahren D."/>
            <person name="Au C.H."/>
            <person name="Birren B.W."/>
            <person name="Borodovsky M."/>
            <person name="Burns C."/>
            <person name="Canback B."/>
            <person name="Casselton L.A."/>
            <person name="Cheng C.K."/>
            <person name="Deng J."/>
            <person name="Dietrich F.S."/>
            <person name="Fargo D.C."/>
            <person name="Farman M.L."/>
            <person name="Gathman A.C."/>
            <person name="Goldberg J."/>
            <person name="Guigo R."/>
            <person name="Hoegger P.J."/>
            <person name="Hooker J.B."/>
            <person name="Huggins A."/>
            <person name="James T.Y."/>
            <person name="Kamada T."/>
            <person name="Kilaru S."/>
            <person name="Kodira C."/>
            <person name="Kues U."/>
            <person name="Kupfer D."/>
            <person name="Kwan H.S."/>
            <person name="Lomsadze A."/>
            <person name="Li W."/>
            <person name="Lilly W.W."/>
            <person name="Ma L.J."/>
            <person name="Mackey A.J."/>
            <person name="Manning G."/>
            <person name="Martin F."/>
            <person name="Muraguchi H."/>
            <person name="Natvig D.O."/>
            <person name="Palmerini H."/>
            <person name="Ramesh M.A."/>
            <person name="Rehmeyer C.J."/>
            <person name="Roe B.A."/>
            <person name="Shenoy N."/>
            <person name="Stanke M."/>
            <person name="Ter-Hovhannisyan V."/>
            <person name="Tunlid A."/>
            <person name="Velagapudi R."/>
            <person name="Vision T.J."/>
            <person name="Zeng Q."/>
            <person name="Zolan M.E."/>
            <person name="Pukkila P.J."/>
        </authorList>
    </citation>
    <scope>NUCLEOTIDE SEQUENCE [LARGE SCALE GENOMIC DNA]</scope>
    <source>
        <strain evidence="2">Okayama-7 / 130 / ATCC MYA-4618 / FGSC 9003</strain>
    </source>
</reference>
<dbReference type="VEuPathDB" id="FungiDB:CC1G_13877"/>
<protein>
    <submittedName>
        <fullName evidence="1">Uncharacterized protein</fullName>
    </submittedName>
</protein>
<comment type="caution">
    <text evidence="1">The sequence shown here is derived from an EMBL/GenBank/DDBJ whole genome shotgun (WGS) entry which is preliminary data.</text>
</comment>
<gene>
    <name evidence="1" type="ORF">CC1G_13877</name>
</gene>
<dbReference type="EMBL" id="AACS02000002">
    <property type="protein sequence ID" value="EFI28347.1"/>
    <property type="molecule type" value="Genomic_DNA"/>
</dbReference>
<organism evidence="1 2">
    <name type="scientific">Coprinopsis cinerea (strain Okayama-7 / 130 / ATCC MYA-4618 / FGSC 9003)</name>
    <name type="common">Inky cap fungus</name>
    <name type="synonym">Hormographiella aspergillata</name>
    <dbReference type="NCBI Taxonomy" id="240176"/>
    <lineage>
        <taxon>Eukaryota</taxon>
        <taxon>Fungi</taxon>
        <taxon>Dikarya</taxon>
        <taxon>Basidiomycota</taxon>
        <taxon>Agaricomycotina</taxon>
        <taxon>Agaricomycetes</taxon>
        <taxon>Agaricomycetidae</taxon>
        <taxon>Agaricales</taxon>
        <taxon>Agaricineae</taxon>
        <taxon>Psathyrellaceae</taxon>
        <taxon>Coprinopsis</taxon>
    </lineage>
</organism>
<proteinExistence type="predicted"/>
<name>D6RKL5_COPC7</name>
<dbReference type="Proteomes" id="UP000001861">
    <property type="component" value="Unassembled WGS sequence"/>
</dbReference>
<evidence type="ECO:0000313" key="2">
    <source>
        <dbReference type="Proteomes" id="UP000001861"/>
    </source>
</evidence>
<dbReference type="KEGG" id="cci:CC1G_13877"/>
<accession>D6RKL5</accession>
<evidence type="ECO:0000313" key="1">
    <source>
        <dbReference type="EMBL" id="EFI28347.1"/>
    </source>
</evidence>